<dbReference type="InterPro" id="IPR036188">
    <property type="entry name" value="FAD/NAD-bd_sf"/>
</dbReference>
<name>A0A937JYW5_9BACT</name>
<organism evidence="6 7">
    <name type="scientific">Fulvivirga sediminis</name>
    <dbReference type="NCBI Taxonomy" id="2803949"/>
    <lineage>
        <taxon>Bacteria</taxon>
        <taxon>Pseudomonadati</taxon>
        <taxon>Bacteroidota</taxon>
        <taxon>Cytophagia</taxon>
        <taxon>Cytophagales</taxon>
        <taxon>Fulvivirgaceae</taxon>
        <taxon>Fulvivirga</taxon>
    </lineage>
</organism>
<dbReference type="InterPro" id="IPR052206">
    <property type="entry name" value="Retinol_saturase"/>
</dbReference>
<keyword evidence="5" id="KW-0520">NAD</keyword>
<keyword evidence="2" id="KW-0732">Signal</keyword>
<dbReference type="PANTHER" id="PTHR46091:SF3">
    <property type="entry name" value="AMINE OXIDASE DOMAIN-CONTAINING PROTEIN"/>
    <property type="match status" value="1"/>
</dbReference>
<dbReference type="Proteomes" id="UP000659388">
    <property type="component" value="Unassembled WGS sequence"/>
</dbReference>
<dbReference type="AlphaFoldDB" id="A0A937JYW5"/>
<keyword evidence="7" id="KW-1185">Reference proteome</keyword>
<evidence type="ECO:0000313" key="6">
    <source>
        <dbReference type="EMBL" id="MBL3656828.1"/>
    </source>
</evidence>
<evidence type="ECO:0000256" key="2">
    <source>
        <dbReference type="ARBA" id="ARBA00022729"/>
    </source>
</evidence>
<evidence type="ECO:0000256" key="1">
    <source>
        <dbReference type="ARBA" id="ARBA00022630"/>
    </source>
</evidence>
<dbReference type="SUPFAM" id="SSF51905">
    <property type="entry name" value="FAD/NAD(P)-binding domain"/>
    <property type="match status" value="1"/>
</dbReference>
<keyword evidence="3" id="KW-0274">FAD</keyword>
<evidence type="ECO:0000256" key="4">
    <source>
        <dbReference type="ARBA" id="ARBA00022857"/>
    </source>
</evidence>
<sequence>MEKFDIIIIGSGLGGLECGTILSREGYKVLVLEKNKQIGGNLQIFSRNKRIFDTGIHYIGGLDEGQNLNRYFKYLGIMDDLKLKKMDEDGFDVVSFEGDAQEYKYAQGYDKFIDTMVSYFPEEKEGIEQYCMKIKEVCAHFPMYRVKPMNQSPGNASYLDINARDFINSCTSNKRLQQVLAGTNVLYAGEGDETPLYVHALVINSYIESSYKCIDGGAQIARLLSRQIKEAGGKIIKRAKATDFGFSGDKIEYVQLDDGRKFYGDTFISNIHPTLTLDMIEEGRIRKAYRKRLESLENSVSVFIVFIVPKKGAIENFNCNYYHYINHDVWSGAHYEKDQWPKSYALFSGASSKDEKYAESLIVMSYMKFEDTQKWSDSYNIVSKESYRGDDYELFKKQKAELLIDELEKKFPNIRDKIQAYYTSTPLTNRDYIGTKDGALYGIKKDYKNPMKSFISPKTKVPNLLLTGQNLNMHGVLGVTIGAVTTCSEILGHQTLMKKISETTAALQKG</sequence>
<keyword evidence="1" id="KW-0285">Flavoprotein</keyword>
<gene>
    <name evidence="6" type="ORF">JL102_11845</name>
</gene>
<dbReference type="Pfam" id="PF13450">
    <property type="entry name" value="NAD_binding_8"/>
    <property type="match status" value="1"/>
</dbReference>
<protein>
    <submittedName>
        <fullName evidence="6">NAD(P)-binding protein</fullName>
    </submittedName>
</protein>
<dbReference type="Gene3D" id="3.50.50.60">
    <property type="entry name" value="FAD/NAD(P)-binding domain"/>
    <property type="match status" value="2"/>
</dbReference>
<dbReference type="EMBL" id="JAESIY010000006">
    <property type="protein sequence ID" value="MBL3656828.1"/>
    <property type="molecule type" value="Genomic_DNA"/>
</dbReference>
<comment type="caution">
    <text evidence="6">The sequence shown here is derived from an EMBL/GenBank/DDBJ whole genome shotgun (WGS) entry which is preliminary data.</text>
</comment>
<reference evidence="6" key="1">
    <citation type="submission" date="2021-01" db="EMBL/GenBank/DDBJ databases">
        <title>Fulvivirga kasyanovii gen. nov., sp nov., a novel member of the phylum Bacteroidetes isolated from seawater in a mussel farm.</title>
        <authorList>
            <person name="Zhao L.-H."/>
            <person name="Wang Z.-J."/>
        </authorList>
    </citation>
    <scope>NUCLEOTIDE SEQUENCE</scope>
    <source>
        <strain evidence="6">2943</strain>
    </source>
</reference>
<dbReference type="RefSeq" id="WP_202244625.1">
    <property type="nucleotide sequence ID" value="NZ_JAESIY010000006.1"/>
</dbReference>
<evidence type="ECO:0000256" key="5">
    <source>
        <dbReference type="ARBA" id="ARBA00023027"/>
    </source>
</evidence>
<proteinExistence type="predicted"/>
<evidence type="ECO:0000313" key="7">
    <source>
        <dbReference type="Proteomes" id="UP000659388"/>
    </source>
</evidence>
<dbReference type="PANTHER" id="PTHR46091">
    <property type="entry name" value="BLR7054 PROTEIN"/>
    <property type="match status" value="1"/>
</dbReference>
<accession>A0A937JYW5</accession>
<keyword evidence="4" id="KW-0521">NADP</keyword>
<evidence type="ECO:0000256" key="3">
    <source>
        <dbReference type="ARBA" id="ARBA00022827"/>
    </source>
</evidence>